<reference evidence="2" key="1">
    <citation type="journal article" date="2022" name="Mol. Ecol. Resour.">
        <title>The genomes of chicory, endive, great burdock and yacon provide insights into Asteraceae palaeo-polyploidization history and plant inulin production.</title>
        <authorList>
            <person name="Fan W."/>
            <person name="Wang S."/>
            <person name="Wang H."/>
            <person name="Wang A."/>
            <person name="Jiang F."/>
            <person name="Liu H."/>
            <person name="Zhao H."/>
            <person name="Xu D."/>
            <person name="Zhang Y."/>
        </authorList>
    </citation>
    <scope>NUCLEOTIDE SEQUENCE [LARGE SCALE GENOMIC DNA]</scope>
    <source>
        <strain evidence="2">cv. Niubang</strain>
    </source>
</reference>
<evidence type="ECO:0000313" key="2">
    <source>
        <dbReference type="Proteomes" id="UP001055879"/>
    </source>
</evidence>
<comment type="caution">
    <text evidence="1">The sequence shown here is derived from an EMBL/GenBank/DDBJ whole genome shotgun (WGS) entry which is preliminary data.</text>
</comment>
<organism evidence="1 2">
    <name type="scientific">Arctium lappa</name>
    <name type="common">Greater burdock</name>
    <name type="synonym">Lappa major</name>
    <dbReference type="NCBI Taxonomy" id="4217"/>
    <lineage>
        <taxon>Eukaryota</taxon>
        <taxon>Viridiplantae</taxon>
        <taxon>Streptophyta</taxon>
        <taxon>Embryophyta</taxon>
        <taxon>Tracheophyta</taxon>
        <taxon>Spermatophyta</taxon>
        <taxon>Magnoliopsida</taxon>
        <taxon>eudicotyledons</taxon>
        <taxon>Gunneridae</taxon>
        <taxon>Pentapetalae</taxon>
        <taxon>asterids</taxon>
        <taxon>campanulids</taxon>
        <taxon>Asterales</taxon>
        <taxon>Asteraceae</taxon>
        <taxon>Carduoideae</taxon>
        <taxon>Cardueae</taxon>
        <taxon>Arctiinae</taxon>
        <taxon>Arctium</taxon>
    </lineage>
</organism>
<proteinExistence type="predicted"/>
<protein>
    <submittedName>
        <fullName evidence="1">Uncharacterized protein</fullName>
    </submittedName>
</protein>
<sequence>MIVVQKDDVGNVEGNETARVDRVQTRDAEGEAETATHVEDVRIHVENLSIDDTSPIFDTIPTKDVEPEIETTTQVDTIHTMDVQQKTAANNKDVSMQSTMVIVQSIMT</sequence>
<dbReference type="Proteomes" id="UP001055879">
    <property type="component" value="Linkage Group LG01"/>
</dbReference>
<dbReference type="EMBL" id="CM042047">
    <property type="protein sequence ID" value="KAI3771008.1"/>
    <property type="molecule type" value="Genomic_DNA"/>
</dbReference>
<keyword evidence="2" id="KW-1185">Reference proteome</keyword>
<gene>
    <name evidence="1" type="ORF">L6452_02158</name>
</gene>
<accession>A0ACB9FI32</accession>
<reference evidence="1 2" key="2">
    <citation type="journal article" date="2022" name="Mol. Ecol. Resour.">
        <title>The genomes of chicory, endive, great burdock and yacon provide insights into Asteraceae paleo-polyploidization history and plant inulin production.</title>
        <authorList>
            <person name="Fan W."/>
            <person name="Wang S."/>
            <person name="Wang H."/>
            <person name="Wang A."/>
            <person name="Jiang F."/>
            <person name="Liu H."/>
            <person name="Zhao H."/>
            <person name="Xu D."/>
            <person name="Zhang Y."/>
        </authorList>
    </citation>
    <scope>NUCLEOTIDE SEQUENCE [LARGE SCALE GENOMIC DNA]</scope>
    <source>
        <strain evidence="2">cv. Niubang</strain>
    </source>
</reference>
<name>A0ACB9FI32_ARCLA</name>
<evidence type="ECO:0000313" key="1">
    <source>
        <dbReference type="EMBL" id="KAI3771008.1"/>
    </source>
</evidence>